<feature type="compositionally biased region" description="Polar residues" evidence="2">
    <location>
        <begin position="217"/>
        <end position="226"/>
    </location>
</feature>
<feature type="region of interest" description="Disordered" evidence="2">
    <location>
        <begin position="156"/>
        <end position="175"/>
    </location>
</feature>
<feature type="region of interest" description="Disordered" evidence="2">
    <location>
        <begin position="193"/>
        <end position="234"/>
    </location>
</feature>
<keyword evidence="1" id="KW-0040">ANK repeat</keyword>
<dbReference type="Proteomes" id="UP000078561">
    <property type="component" value="Unassembled WGS sequence"/>
</dbReference>
<feature type="repeat" description="ANK" evidence="1">
    <location>
        <begin position="511"/>
        <end position="544"/>
    </location>
</feature>
<dbReference type="PANTHER" id="PTHR24121">
    <property type="entry name" value="NO MECHANORECEPTOR POTENTIAL C, ISOFORM D-RELATED"/>
    <property type="match status" value="1"/>
</dbReference>
<dbReference type="PANTHER" id="PTHR24121:SF23">
    <property type="entry name" value="NO MECHANORECEPTOR POTENTIAL C, ISOFORM H"/>
    <property type="match status" value="1"/>
</dbReference>
<feature type="compositionally biased region" description="Low complexity" evidence="2">
    <location>
        <begin position="193"/>
        <end position="203"/>
    </location>
</feature>
<feature type="compositionally biased region" description="Pro residues" evidence="2">
    <location>
        <begin position="265"/>
        <end position="284"/>
    </location>
</feature>
<feature type="region of interest" description="Disordered" evidence="2">
    <location>
        <begin position="259"/>
        <end position="339"/>
    </location>
</feature>
<feature type="compositionally biased region" description="Basic and acidic residues" evidence="2">
    <location>
        <begin position="315"/>
        <end position="328"/>
    </location>
</feature>
<reference evidence="3" key="1">
    <citation type="submission" date="2016-04" db="EMBL/GenBank/DDBJ databases">
        <authorList>
            <person name="Evans L.H."/>
            <person name="Alamgir A."/>
            <person name="Owens N."/>
            <person name="Weber N.D."/>
            <person name="Virtaneva K."/>
            <person name="Barbian K."/>
            <person name="Babar A."/>
            <person name="Rosenke K."/>
        </authorList>
    </citation>
    <scope>NUCLEOTIDE SEQUENCE [LARGE SCALE GENOMIC DNA]</scope>
    <source>
        <strain evidence="3">CBS 101.48</strain>
    </source>
</reference>
<dbReference type="Gene3D" id="1.25.40.20">
    <property type="entry name" value="Ankyrin repeat-containing domain"/>
    <property type="match status" value="1"/>
</dbReference>
<keyword evidence="4" id="KW-1185">Reference proteome</keyword>
<proteinExistence type="predicted"/>
<evidence type="ECO:0000256" key="1">
    <source>
        <dbReference type="PROSITE-ProRule" id="PRU00023"/>
    </source>
</evidence>
<dbReference type="InterPro" id="IPR036770">
    <property type="entry name" value="Ankyrin_rpt-contain_sf"/>
</dbReference>
<gene>
    <name evidence="3" type="primary">ABSGL_09238.1 scaffold 10873</name>
</gene>
<dbReference type="InParanoid" id="A0A163MCA4"/>
<name>A0A163MCA4_ABSGL</name>
<feature type="compositionally biased region" description="Low complexity" evidence="2">
    <location>
        <begin position="285"/>
        <end position="309"/>
    </location>
</feature>
<dbReference type="EMBL" id="LT554135">
    <property type="protein sequence ID" value="SAM03409.1"/>
    <property type="molecule type" value="Genomic_DNA"/>
</dbReference>
<feature type="region of interest" description="Disordered" evidence="2">
    <location>
        <begin position="602"/>
        <end position="628"/>
    </location>
</feature>
<dbReference type="SUPFAM" id="SSF48403">
    <property type="entry name" value="Ankyrin repeat"/>
    <property type="match status" value="1"/>
</dbReference>
<dbReference type="OMA" id="PYGENAL"/>
<evidence type="ECO:0000313" key="3">
    <source>
        <dbReference type="EMBL" id="SAM03409.1"/>
    </source>
</evidence>
<dbReference type="AlphaFoldDB" id="A0A163MCA4"/>
<feature type="compositionally biased region" description="Low complexity" evidence="2">
    <location>
        <begin position="605"/>
        <end position="628"/>
    </location>
</feature>
<dbReference type="InterPro" id="IPR002110">
    <property type="entry name" value="Ankyrin_rpt"/>
</dbReference>
<dbReference type="PROSITE" id="PS50088">
    <property type="entry name" value="ANK_REPEAT"/>
    <property type="match status" value="1"/>
</dbReference>
<dbReference type="OrthoDB" id="2283842at2759"/>
<dbReference type="STRING" id="4829.A0A163MCA4"/>
<dbReference type="Pfam" id="PF00023">
    <property type="entry name" value="Ank"/>
    <property type="match status" value="1"/>
</dbReference>
<sequence length="647" mass="69623">MNDLYSTPLTPLRPKKVASSYISDAAVIKEFYTAVCMVDGKELQNRIHKAMDRILASWTHRHDDMIEALNQLEHSYATLQNEFQVQATLYHKSVRETQFYKSRVQSLLSNNINSNHYANSHQHSTPPSSASSQFDRNSYLSVDSCGRSTVASSLANTSSITDYSRSSKSSRQSYSSSNGSYYHLSTLSSSPSFSLAPELSFPDPSSPPSPLSKTDTDNSLGNTKSQNEGKDNGKESLLQGIQDENDSFDILSVFEHSYPDDIPSAKPPPTCDLPLPPSAPPPTSSAPSYSPSSPPSASSLPPPSSLTSANNHPSEVSRKSGDEKHLHESGFQTPTRATDSSAEMLSFACGEGFWNTIARGKSSNKDEVDTLVKNYLKRGGGPNVANNAGTIKAVKEGYGLIHALIVIRNTSALRSVIEAGVNPHALPLSAKPDDQISPLVLAARLGYMNGVRLLVEYARVNILSSKGPRQENALLAAVEADALDVVRAGKSRMVSLLVHEFGQIPDVADYKGETPLHYAIRHRRAKVVAKLVGELGVYPNAYVAKKVPTPLDMAKSGGLRNIADYLKEMGAKTVKEMEKASEGKSEVTGLASGTTAMSAVSLTNSSGCSTRSGRTGYSSESTGSSSSRNFVLGTASLMKNKLDELMM</sequence>
<evidence type="ECO:0000313" key="4">
    <source>
        <dbReference type="Proteomes" id="UP000078561"/>
    </source>
</evidence>
<dbReference type="SMART" id="SM00248">
    <property type="entry name" value="ANK"/>
    <property type="match status" value="4"/>
</dbReference>
<feature type="compositionally biased region" description="Low complexity" evidence="2">
    <location>
        <begin position="158"/>
        <end position="175"/>
    </location>
</feature>
<feature type="compositionally biased region" description="Polar residues" evidence="2">
    <location>
        <begin position="330"/>
        <end position="339"/>
    </location>
</feature>
<accession>A0A163MCA4</accession>
<evidence type="ECO:0000256" key="2">
    <source>
        <dbReference type="SAM" id="MobiDB-lite"/>
    </source>
</evidence>
<feature type="region of interest" description="Disordered" evidence="2">
    <location>
        <begin position="114"/>
        <end position="135"/>
    </location>
</feature>
<protein>
    <submittedName>
        <fullName evidence="3">Uncharacterized protein</fullName>
    </submittedName>
</protein>
<organism evidence="3">
    <name type="scientific">Absidia glauca</name>
    <name type="common">Pin mould</name>
    <dbReference type="NCBI Taxonomy" id="4829"/>
    <lineage>
        <taxon>Eukaryota</taxon>
        <taxon>Fungi</taxon>
        <taxon>Fungi incertae sedis</taxon>
        <taxon>Mucoromycota</taxon>
        <taxon>Mucoromycotina</taxon>
        <taxon>Mucoromycetes</taxon>
        <taxon>Mucorales</taxon>
        <taxon>Cunninghamellaceae</taxon>
        <taxon>Absidia</taxon>
    </lineage>
</organism>